<protein>
    <recommendedName>
        <fullName evidence="3">Arabidopsis retrotransposon Orf1 C-terminal domain-containing protein</fullName>
    </recommendedName>
</protein>
<feature type="compositionally biased region" description="Polar residues" evidence="2">
    <location>
        <begin position="630"/>
        <end position="643"/>
    </location>
</feature>
<evidence type="ECO:0000313" key="4">
    <source>
        <dbReference type="EMBL" id="KAG5398654.1"/>
    </source>
</evidence>
<dbReference type="InterPro" id="IPR004312">
    <property type="entry name" value="ATHILA_Orf1_C"/>
</dbReference>
<feature type="region of interest" description="Disordered" evidence="2">
    <location>
        <begin position="720"/>
        <end position="790"/>
    </location>
</feature>
<accession>A0ABQ7MM66</accession>
<dbReference type="Pfam" id="PF03078">
    <property type="entry name" value="ATHILA"/>
    <property type="match status" value="1"/>
</dbReference>
<keyword evidence="1" id="KW-0175">Coiled coil</keyword>
<gene>
    <name evidence="4" type="primary">A05g509000.1_BraROA</name>
    <name evidence="4" type="ORF">IGI04_020468</name>
</gene>
<evidence type="ECO:0000256" key="1">
    <source>
        <dbReference type="SAM" id="Coils"/>
    </source>
</evidence>
<comment type="caution">
    <text evidence="4">The sequence shown here is derived from an EMBL/GenBank/DDBJ whole genome shotgun (WGS) entry which is preliminary data.</text>
</comment>
<feature type="region of interest" description="Disordered" evidence="2">
    <location>
        <begin position="85"/>
        <end position="150"/>
    </location>
</feature>
<feature type="region of interest" description="Disordered" evidence="2">
    <location>
        <begin position="484"/>
        <end position="503"/>
    </location>
</feature>
<name>A0ABQ7MM66_BRACM</name>
<evidence type="ECO:0000259" key="3">
    <source>
        <dbReference type="Pfam" id="PF03078"/>
    </source>
</evidence>
<keyword evidence="5" id="KW-1185">Reference proteome</keyword>
<dbReference type="Proteomes" id="UP000823674">
    <property type="component" value="Chromosome A05"/>
</dbReference>
<feature type="domain" description="Arabidopsis retrotransposon Orf1 C-terminal" evidence="3">
    <location>
        <begin position="130"/>
        <end position="567"/>
    </location>
</feature>
<proteinExistence type="predicted"/>
<feature type="region of interest" description="Disordered" evidence="2">
    <location>
        <begin position="623"/>
        <end position="665"/>
    </location>
</feature>
<feature type="compositionally biased region" description="Polar residues" evidence="2">
    <location>
        <begin position="92"/>
        <end position="106"/>
    </location>
</feature>
<sequence>MFRRKRERLRGVAPIMSLPAGATFRPRSEAIFLDPTMKTRATLECRSRNLAPSWSDLEVKMVKKTKGKLEAEKQEAERKEFALRGKALSCEPTGSGTQRTVRQQTLAARKSQEQEKRAGKSVAVPTHEESETESADEQAPTKKAKMSKGKWVAVDRDKAKTPSAEELYDHLKNGVTWATTRFADLDLLKELSLESDIEAMLGHLKMPKLLTMAYPFYKDVTCQFLSSLVVTYHDTAHVRQGWGKITFKVNGREYNMNFKDIGRVMGFQDLEDHSLPKCENLPTELWKLITGNRHSTGADKNSHIRHPSVRYLHRLLVHAFYPRKQAGNVTEEDMRLLCPAIRPYTQPGVLPLPSTDIYATFGMVSFFVGRLEHYRDWAWYTTDSRPKMGIGGMITPLLQFLNVPLGKDAAGPRFIDGTYLRIATYFSGMYGKDYVYHYYLQGKPVEVVLPNRNLTSLEIPGAVSFNISQEYFLGEHGPLDPIQAASSRRRSVPTQPDSPVADTSEHIYGPPCYYFKPHDGVLPPGALRDAHDHIGRLQRWNKAQDRTIEKLKDKCKALSKTVKKQAKTSAKFMKKVADVLTRGGIAGCSSADFAFANTSNPQPPPPPDALGFPLTAAQLQRKWRNPPTQPSTSGNKSPSLASSDSEHEIDEVESQPWYGGSGSASGGIGVPHGVLGDTWRHLELKKECLEWSLGEQGMGATSPERHHRVALITLLKRPNQSDREKSLAVSSLEDARTSPERPLGATQRGRSSWERQGEVARGFITRRRENEPGATSRSDTARSLPKPGATCRSDGLRTGSTIIYTTAFVLGALKTPNTRLSLKQMKYCVGSAFSSCIRVLDSSWALLLFRSPDPLCRALTSWDQARSIFTLDASRIFWFGFNSGSSIFGLLSVEL</sequence>
<evidence type="ECO:0000256" key="2">
    <source>
        <dbReference type="SAM" id="MobiDB-lite"/>
    </source>
</evidence>
<reference evidence="4 5" key="1">
    <citation type="submission" date="2021-03" db="EMBL/GenBank/DDBJ databases">
        <authorList>
            <person name="King G.J."/>
            <person name="Bancroft I."/>
            <person name="Baten A."/>
            <person name="Bloomfield J."/>
            <person name="Borpatragohain P."/>
            <person name="He Z."/>
            <person name="Irish N."/>
            <person name="Irwin J."/>
            <person name="Liu K."/>
            <person name="Mauleon R.P."/>
            <person name="Moore J."/>
            <person name="Morris R."/>
            <person name="Ostergaard L."/>
            <person name="Wang B."/>
            <person name="Wells R."/>
        </authorList>
    </citation>
    <scope>NUCLEOTIDE SEQUENCE [LARGE SCALE GENOMIC DNA]</scope>
    <source>
        <strain evidence="4">R-o-18</strain>
        <tissue evidence="4">Leaf</tissue>
    </source>
</reference>
<feature type="coiled-coil region" evidence="1">
    <location>
        <begin position="541"/>
        <end position="568"/>
    </location>
</feature>
<evidence type="ECO:0000313" key="5">
    <source>
        <dbReference type="Proteomes" id="UP000823674"/>
    </source>
</evidence>
<organism evidence="4 5">
    <name type="scientific">Brassica rapa subsp. trilocularis</name>
    <dbReference type="NCBI Taxonomy" id="1813537"/>
    <lineage>
        <taxon>Eukaryota</taxon>
        <taxon>Viridiplantae</taxon>
        <taxon>Streptophyta</taxon>
        <taxon>Embryophyta</taxon>
        <taxon>Tracheophyta</taxon>
        <taxon>Spermatophyta</taxon>
        <taxon>Magnoliopsida</taxon>
        <taxon>eudicotyledons</taxon>
        <taxon>Gunneridae</taxon>
        <taxon>Pentapetalae</taxon>
        <taxon>rosids</taxon>
        <taxon>malvids</taxon>
        <taxon>Brassicales</taxon>
        <taxon>Brassicaceae</taxon>
        <taxon>Brassiceae</taxon>
        <taxon>Brassica</taxon>
    </lineage>
</organism>
<dbReference type="EMBL" id="JADBGQ010000005">
    <property type="protein sequence ID" value="KAG5398654.1"/>
    <property type="molecule type" value="Genomic_DNA"/>
</dbReference>